<evidence type="ECO:0000259" key="6">
    <source>
        <dbReference type="PROSITE" id="PS50089"/>
    </source>
</evidence>
<dbReference type="InterPro" id="IPR013083">
    <property type="entry name" value="Znf_RING/FYVE/PHD"/>
</dbReference>
<dbReference type="GO" id="GO:0008270">
    <property type="term" value="F:zinc ion binding"/>
    <property type="evidence" value="ECO:0007669"/>
    <property type="project" value="UniProtKB-KW"/>
</dbReference>
<organism evidence="7">
    <name type="scientific">viral metagenome</name>
    <dbReference type="NCBI Taxonomy" id="1070528"/>
    <lineage>
        <taxon>unclassified sequences</taxon>
        <taxon>metagenomes</taxon>
        <taxon>organismal metagenomes</taxon>
    </lineage>
</organism>
<dbReference type="GO" id="GO:0061630">
    <property type="term" value="F:ubiquitin protein ligase activity"/>
    <property type="evidence" value="ECO:0007669"/>
    <property type="project" value="TreeGrafter"/>
</dbReference>
<dbReference type="SUPFAM" id="SSF57850">
    <property type="entry name" value="RING/U-box"/>
    <property type="match status" value="1"/>
</dbReference>
<dbReference type="Pfam" id="PF13639">
    <property type="entry name" value="zf-RING_2"/>
    <property type="match status" value="1"/>
</dbReference>
<dbReference type="PANTHER" id="PTHR15067:SF4">
    <property type="entry name" value="E3 UBIQUITIN-PROTEIN LIGASE RNF8"/>
    <property type="match status" value="1"/>
</dbReference>
<dbReference type="GO" id="GO:0006511">
    <property type="term" value="P:ubiquitin-dependent protein catabolic process"/>
    <property type="evidence" value="ECO:0007669"/>
    <property type="project" value="TreeGrafter"/>
</dbReference>
<protein>
    <recommendedName>
        <fullName evidence="6">RING-type domain-containing protein</fullName>
    </recommendedName>
</protein>
<keyword evidence="5" id="KW-0862">Zinc</keyword>
<dbReference type="Gene3D" id="3.30.40.10">
    <property type="entry name" value="Zinc/RING finger domain, C3HC4 (zinc finger)"/>
    <property type="match status" value="1"/>
</dbReference>
<dbReference type="PROSITE" id="PS50089">
    <property type="entry name" value="ZF_RING_2"/>
    <property type="match status" value="1"/>
</dbReference>
<reference evidence="7" key="1">
    <citation type="journal article" date="2020" name="Nature">
        <title>Giant virus diversity and host interactions through global metagenomics.</title>
        <authorList>
            <person name="Schulz F."/>
            <person name="Roux S."/>
            <person name="Paez-Espino D."/>
            <person name="Jungbluth S."/>
            <person name="Walsh D.A."/>
            <person name="Denef V.J."/>
            <person name="McMahon K.D."/>
            <person name="Konstantinidis K.T."/>
            <person name="Eloe-Fadrosh E.A."/>
            <person name="Kyrpides N.C."/>
            <person name="Woyke T."/>
        </authorList>
    </citation>
    <scope>NUCLEOTIDE SEQUENCE</scope>
    <source>
        <strain evidence="7">GVMAG-M-3300020595-32</strain>
    </source>
</reference>
<dbReference type="GO" id="GO:0016567">
    <property type="term" value="P:protein ubiquitination"/>
    <property type="evidence" value="ECO:0007669"/>
    <property type="project" value="TreeGrafter"/>
</dbReference>
<dbReference type="PANTHER" id="PTHR15067">
    <property type="entry name" value="E3 UBIQUITIN-PROTEIN LIGASE RNF8"/>
    <property type="match status" value="1"/>
</dbReference>
<keyword evidence="3" id="KW-0863">Zinc-finger</keyword>
<sequence length="134" mass="16176">MNTCPICLQKIKLKKTLPCSHKYCNKCIKEWLRNNDSCPVCRCKPNHRYNTRLNNFNKNEKKILNNIKSLINLYEWTFLTNTEKVNVFNNLIKSIYENKILLKNKKLKKVTMDKIQHLKDNNEFIGFYWSQLIY</sequence>
<dbReference type="GO" id="GO:0000151">
    <property type="term" value="C:ubiquitin ligase complex"/>
    <property type="evidence" value="ECO:0007669"/>
    <property type="project" value="TreeGrafter"/>
</dbReference>
<evidence type="ECO:0000256" key="2">
    <source>
        <dbReference type="ARBA" id="ARBA00022723"/>
    </source>
</evidence>
<accession>A0A6C0CE27</accession>
<dbReference type="InterPro" id="IPR017907">
    <property type="entry name" value="Znf_RING_CS"/>
</dbReference>
<keyword evidence="2" id="KW-0479">Metal-binding</keyword>
<feature type="domain" description="RING-type" evidence="6">
    <location>
        <begin position="4"/>
        <end position="42"/>
    </location>
</feature>
<dbReference type="InterPro" id="IPR001841">
    <property type="entry name" value="Znf_RING"/>
</dbReference>
<evidence type="ECO:0000256" key="5">
    <source>
        <dbReference type="ARBA" id="ARBA00022833"/>
    </source>
</evidence>
<keyword evidence="1" id="KW-0808">Transferase</keyword>
<evidence type="ECO:0000256" key="1">
    <source>
        <dbReference type="ARBA" id="ARBA00022679"/>
    </source>
</evidence>
<evidence type="ECO:0000256" key="3">
    <source>
        <dbReference type="ARBA" id="ARBA00022771"/>
    </source>
</evidence>
<dbReference type="PROSITE" id="PS00518">
    <property type="entry name" value="ZF_RING_1"/>
    <property type="match status" value="1"/>
</dbReference>
<keyword evidence="4" id="KW-0833">Ubl conjugation pathway</keyword>
<evidence type="ECO:0000313" key="7">
    <source>
        <dbReference type="EMBL" id="QHT02818.1"/>
    </source>
</evidence>
<name>A0A6C0CE27_9ZZZZ</name>
<proteinExistence type="predicted"/>
<dbReference type="SMART" id="SM00184">
    <property type="entry name" value="RING"/>
    <property type="match status" value="1"/>
</dbReference>
<dbReference type="AlphaFoldDB" id="A0A6C0CE27"/>
<dbReference type="EMBL" id="MN739401">
    <property type="protein sequence ID" value="QHT02818.1"/>
    <property type="molecule type" value="Genomic_DNA"/>
</dbReference>
<evidence type="ECO:0000256" key="4">
    <source>
        <dbReference type="ARBA" id="ARBA00022786"/>
    </source>
</evidence>
<dbReference type="GO" id="GO:0005829">
    <property type="term" value="C:cytosol"/>
    <property type="evidence" value="ECO:0007669"/>
    <property type="project" value="TreeGrafter"/>
</dbReference>